<dbReference type="EMBL" id="JACDQQ010000626">
    <property type="protein sequence ID" value="MBA0084587.1"/>
    <property type="molecule type" value="Genomic_DNA"/>
</dbReference>
<feature type="non-terminal residue" evidence="1">
    <location>
        <position position="1"/>
    </location>
</feature>
<gene>
    <name evidence="1" type="ORF">HRJ53_06310</name>
</gene>
<evidence type="ECO:0000313" key="1">
    <source>
        <dbReference type="EMBL" id="MBA0084587.1"/>
    </source>
</evidence>
<dbReference type="InterPro" id="IPR013783">
    <property type="entry name" value="Ig-like_fold"/>
</dbReference>
<dbReference type="AlphaFoldDB" id="A0A7V8SWF5"/>
<keyword evidence="2" id="KW-1185">Reference proteome</keyword>
<dbReference type="Proteomes" id="UP000567293">
    <property type="component" value="Unassembled WGS sequence"/>
</dbReference>
<name>A0A7V8SWF5_9BACT</name>
<evidence type="ECO:0000313" key="2">
    <source>
        <dbReference type="Proteomes" id="UP000567293"/>
    </source>
</evidence>
<proteinExistence type="predicted"/>
<comment type="caution">
    <text evidence="1">The sequence shown here is derived from an EMBL/GenBank/DDBJ whole genome shotgun (WGS) entry which is preliminary data.</text>
</comment>
<dbReference type="Gene3D" id="2.60.40.10">
    <property type="entry name" value="Immunoglobulins"/>
    <property type="match status" value="1"/>
</dbReference>
<feature type="non-terminal residue" evidence="1">
    <location>
        <position position="409"/>
    </location>
</feature>
<sequence>FNWYVVQADDSSTATRYKTTGIHTVYDAGGPADGSPSCGSTNGARPCGTSTAYNFLANTYEAVPLPADLSVPGAVYCSAADCTTEGTANINGAQFGSASHQANSTGRIDPPWVGSEAWSGLTSQGNWIEIGKAPYCAGTGTAPGQCGATAPATAAENGGIHGIVDYASTRPFDSAQQMIQQPWESYVPNVTINLYQESFAADGVTAILKMVDTTKTSSWDDWAQGFYPSSTAGSGTGAGQKPYMSCPGQGTNTSASPAIPDMFFFTLFDQPNYLNYYNSLHGGPALSTTTVPYNSQYKCYDAMHIWNQVQPAPFDGKYSFPSVLGLDPATGKQITPAGVTAGVGTPGTSTFVASSMPGTNCTICVANPDSTDHYRSGTPMLPPGKYVVEVVMPPGYEVYKEEDKKLLIG</sequence>
<reference evidence="1" key="1">
    <citation type="submission" date="2020-06" db="EMBL/GenBank/DDBJ databases">
        <title>Legume-microbial interactions unlock mineral nutrients during tropical forest succession.</title>
        <authorList>
            <person name="Epihov D.Z."/>
        </authorList>
    </citation>
    <scope>NUCLEOTIDE SEQUENCE [LARGE SCALE GENOMIC DNA]</scope>
    <source>
        <strain evidence="1">Pan2503</strain>
    </source>
</reference>
<organism evidence="1 2">
    <name type="scientific">Candidatus Acidiferrum panamense</name>
    <dbReference type="NCBI Taxonomy" id="2741543"/>
    <lineage>
        <taxon>Bacteria</taxon>
        <taxon>Pseudomonadati</taxon>
        <taxon>Acidobacteriota</taxon>
        <taxon>Terriglobia</taxon>
        <taxon>Candidatus Acidiferrales</taxon>
        <taxon>Candidatus Acidiferrum</taxon>
    </lineage>
</organism>
<accession>A0A7V8SWF5</accession>
<protein>
    <submittedName>
        <fullName evidence="1">Uncharacterized protein</fullName>
    </submittedName>
</protein>